<gene>
    <name evidence="2" type="ORF">NEDG_01115</name>
</gene>
<evidence type="ECO:0000313" key="2">
    <source>
        <dbReference type="EMBL" id="OAG28976.1"/>
    </source>
</evidence>
<dbReference type="InterPro" id="IPR036390">
    <property type="entry name" value="WH_DNA-bd_sf"/>
</dbReference>
<dbReference type="OrthoDB" id="1452at2759"/>
<dbReference type="STRING" id="1805483.A0A177EB72"/>
<dbReference type="Pfam" id="PF10602">
    <property type="entry name" value="RPN7"/>
    <property type="match status" value="1"/>
</dbReference>
<dbReference type="InterPro" id="IPR000717">
    <property type="entry name" value="PCI_dom"/>
</dbReference>
<dbReference type="SUPFAM" id="SSF46785">
    <property type="entry name" value="Winged helix' DNA-binding domain"/>
    <property type="match status" value="1"/>
</dbReference>
<feature type="domain" description="PCI" evidence="1">
    <location>
        <begin position="162"/>
        <end position="330"/>
    </location>
</feature>
<name>A0A177EB72_9MICR</name>
<dbReference type="AlphaFoldDB" id="A0A177EB72"/>
<dbReference type="RefSeq" id="XP_067543721.1">
    <property type="nucleotide sequence ID" value="XM_067688533.1"/>
</dbReference>
<protein>
    <submittedName>
        <fullName evidence="2">26S proteasome regulatory subunit N7</fullName>
    </submittedName>
</protein>
<dbReference type="Proteomes" id="UP000185944">
    <property type="component" value="Unassembled WGS sequence"/>
</dbReference>
<dbReference type="GO" id="GO:0043161">
    <property type="term" value="P:proteasome-mediated ubiquitin-dependent protein catabolic process"/>
    <property type="evidence" value="ECO:0007669"/>
    <property type="project" value="TreeGrafter"/>
</dbReference>
<dbReference type="Pfam" id="PF01399">
    <property type="entry name" value="PCI"/>
    <property type="match status" value="1"/>
</dbReference>
<dbReference type="InterPro" id="IPR019585">
    <property type="entry name" value="Rpn7/CSN1"/>
</dbReference>
<reference evidence="2 3" key="1">
    <citation type="submission" date="2016-02" db="EMBL/GenBank/DDBJ databases">
        <title>Discovery of a natural microsporidian pathogen with a broad tissue tropism in Caenorhabditis elegans.</title>
        <authorList>
            <person name="Luallen R.J."/>
            <person name="Reinke A.W."/>
            <person name="Tong L."/>
            <person name="Botts M.R."/>
            <person name="Felix M.-A."/>
            <person name="Troemel E.R."/>
        </authorList>
    </citation>
    <scope>NUCLEOTIDE SEQUENCE [LARGE SCALE GENOMIC DNA]</scope>
    <source>
        <strain evidence="2 3">JUm2807</strain>
    </source>
</reference>
<dbReference type="PROSITE" id="PS50250">
    <property type="entry name" value="PCI"/>
    <property type="match status" value="1"/>
</dbReference>
<accession>A0A177EB72</accession>
<dbReference type="GeneID" id="93647465"/>
<evidence type="ECO:0000259" key="1">
    <source>
        <dbReference type="PROSITE" id="PS50250"/>
    </source>
</evidence>
<dbReference type="VEuPathDB" id="MicrosporidiaDB:NEDG_01115"/>
<organism evidence="2 3">
    <name type="scientific">Nematocida displodere</name>
    <dbReference type="NCBI Taxonomy" id="1805483"/>
    <lineage>
        <taxon>Eukaryota</taxon>
        <taxon>Fungi</taxon>
        <taxon>Fungi incertae sedis</taxon>
        <taxon>Microsporidia</taxon>
        <taxon>Nematocida</taxon>
    </lineage>
</organism>
<dbReference type="GO" id="GO:0000502">
    <property type="term" value="C:proteasome complex"/>
    <property type="evidence" value="ECO:0007669"/>
    <property type="project" value="UniProtKB-KW"/>
</dbReference>
<evidence type="ECO:0000313" key="3">
    <source>
        <dbReference type="Proteomes" id="UP000185944"/>
    </source>
</evidence>
<dbReference type="EMBL" id="LTDL01000042">
    <property type="protein sequence ID" value="OAG28976.1"/>
    <property type="molecule type" value="Genomic_DNA"/>
</dbReference>
<dbReference type="PANTHER" id="PTHR14145">
    <property type="entry name" value="26S PROTESOME SUBUNIT 6"/>
    <property type="match status" value="1"/>
</dbReference>
<dbReference type="InterPro" id="IPR045135">
    <property type="entry name" value="Rpn7_N"/>
</dbReference>
<sequence>MDFDFSVPTLEARKRLYSVHRGKEEAEALLVFLQEHGMSHLIRDYIQKGYISPAHDNAMETEPDLELMNEDELKELADKLSAEVSYERFLQTTQRLFTKNRSLALKFDAYTAETRMLMLLERLPEAEELVRKTESLLELGIDWGRKNKFKVYRGLFRMREKEYLKAAELFLDALSTFESEELLTYRELVHYTIFTGMLTLPRNEIGKRLIESSEVCEMIREIPSATELIQSFYECSYQEFFHHLAVFSEGLANDVNLKDSGDYFVYMMKVRTYNQLFMSYKAISVEQMSAIFRVSSGYVLKDIEGMILREDILCKINHQNMMIYNTPPESKGGLREQAEELSHTIQKLIK</sequence>
<proteinExistence type="predicted"/>
<comment type="caution">
    <text evidence="2">The sequence shown here is derived from an EMBL/GenBank/DDBJ whole genome shotgun (WGS) entry which is preliminary data.</text>
</comment>
<dbReference type="Gene3D" id="1.25.40.570">
    <property type="match status" value="1"/>
</dbReference>
<keyword evidence="3" id="KW-1185">Reference proteome</keyword>
<dbReference type="PANTHER" id="PTHR14145:SF1">
    <property type="entry name" value="26S PROTEASOME NON-ATPASE REGULATORY SUBUNIT 6"/>
    <property type="match status" value="1"/>
</dbReference>
<keyword evidence="2" id="KW-0647">Proteasome</keyword>